<reference evidence="2 3" key="1">
    <citation type="submission" date="2016-07" db="EMBL/GenBank/DDBJ databases">
        <title>Genome of Pelobium manganitolerans.</title>
        <authorList>
            <person name="Wu S."/>
            <person name="Wang G."/>
        </authorList>
    </citation>
    <scope>NUCLEOTIDE SEQUENCE [LARGE SCALE GENOMIC DNA]</scope>
    <source>
        <strain evidence="2 3">YS-25</strain>
    </source>
</reference>
<keyword evidence="1" id="KW-0175">Coiled coil</keyword>
<proteinExistence type="predicted"/>
<name>A0A419S1N0_9SPHI</name>
<sequence>MSQDGLPPKLHEQVCTTAIGRLLDNYSAGFHTIDSQTFPISSLGNTGYGIASFNSVETDINALFTSSDLGPLYQTGALDVCKRPIARLLSSDYSTDSFIHGNFLLNEGYKVTANVYEAGKPFLSDFTNLGYLSSQTSLFPLSSPTSVNSLDAYKNEHWARNFKVDGDGTIRFLNEHFFKSDYYQGLQGDGLGFLKAENAQSISLKNLTKYSEFGTYRTSLDYLQRPLSVETVIPQGGWTKPLSPKDQEIELLKDEVSQLKQTCKFLKLALKQMQVRQNLATTVEKATQRTLPAALKSMAPHQETDVEELIDMQQVLKILKISQRTYYRNKHLWPVYKIGSKNLHKASEIKIHLRRFLK</sequence>
<feature type="coiled-coil region" evidence="1">
    <location>
        <begin position="249"/>
        <end position="276"/>
    </location>
</feature>
<dbReference type="AlphaFoldDB" id="A0A419S1N0"/>
<organism evidence="2 3">
    <name type="scientific">Pelobium manganitolerans</name>
    <dbReference type="NCBI Taxonomy" id="1842495"/>
    <lineage>
        <taxon>Bacteria</taxon>
        <taxon>Pseudomonadati</taxon>
        <taxon>Bacteroidota</taxon>
        <taxon>Sphingobacteriia</taxon>
        <taxon>Sphingobacteriales</taxon>
        <taxon>Sphingobacteriaceae</taxon>
        <taxon>Pelobium</taxon>
    </lineage>
</organism>
<protein>
    <recommendedName>
        <fullName evidence="4">Helix-turn-helix domain-containing protein</fullName>
    </recommendedName>
</protein>
<dbReference type="EMBL" id="MBTA01000030">
    <property type="protein sequence ID" value="RKD12391.1"/>
    <property type="molecule type" value="Genomic_DNA"/>
</dbReference>
<accession>A0A419S1N0</accession>
<dbReference type="Proteomes" id="UP000283433">
    <property type="component" value="Unassembled WGS sequence"/>
</dbReference>
<evidence type="ECO:0000313" key="2">
    <source>
        <dbReference type="EMBL" id="RKD12391.1"/>
    </source>
</evidence>
<comment type="caution">
    <text evidence="2">The sequence shown here is derived from an EMBL/GenBank/DDBJ whole genome shotgun (WGS) entry which is preliminary data.</text>
</comment>
<evidence type="ECO:0000313" key="3">
    <source>
        <dbReference type="Proteomes" id="UP000283433"/>
    </source>
</evidence>
<evidence type="ECO:0008006" key="4">
    <source>
        <dbReference type="Google" id="ProtNLM"/>
    </source>
</evidence>
<keyword evidence="3" id="KW-1185">Reference proteome</keyword>
<evidence type="ECO:0000256" key="1">
    <source>
        <dbReference type="SAM" id="Coils"/>
    </source>
</evidence>
<gene>
    <name evidence="2" type="ORF">BCY91_12130</name>
</gene>